<gene>
    <name evidence="2" type="ORF">XINFAN_03783</name>
</gene>
<dbReference type="CDD" id="cd07432">
    <property type="entry name" value="PHP_HisPPase"/>
    <property type="match status" value="1"/>
</dbReference>
<reference evidence="2 3" key="1">
    <citation type="submission" date="2018-11" db="EMBL/GenBank/DDBJ databases">
        <authorList>
            <person name="Criscuolo A."/>
        </authorList>
    </citation>
    <scope>NUCLEOTIDE SEQUENCE [LARGE SCALE GENOMIC DNA]</scope>
    <source>
        <strain evidence="2">ACIP111625</strain>
    </source>
</reference>
<dbReference type="InterPro" id="IPR016195">
    <property type="entry name" value="Pol/histidinol_Pase-like"/>
</dbReference>
<evidence type="ECO:0000259" key="1">
    <source>
        <dbReference type="SMART" id="SM00481"/>
    </source>
</evidence>
<dbReference type="InterPro" id="IPR004013">
    <property type="entry name" value="PHP_dom"/>
</dbReference>
<dbReference type="OrthoDB" id="9808747at2"/>
<dbReference type="Pfam" id="PF02811">
    <property type="entry name" value="PHP"/>
    <property type="match status" value="1"/>
</dbReference>
<protein>
    <recommendedName>
        <fullName evidence="1">Polymerase/histidinol phosphatase N-terminal domain-containing protein</fullName>
    </recommendedName>
</protein>
<feature type="domain" description="Polymerase/histidinol phosphatase N-terminal" evidence="1">
    <location>
        <begin position="16"/>
        <end position="83"/>
    </location>
</feature>
<dbReference type="SMART" id="SM00481">
    <property type="entry name" value="POLIIIAc"/>
    <property type="match status" value="1"/>
</dbReference>
<dbReference type="GO" id="GO:0035312">
    <property type="term" value="F:5'-3' DNA exonuclease activity"/>
    <property type="evidence" value="ECO:0007669"/>
    <property type="project" value="TreeGrafter"/>
</dbReference>
<dbReference type="AlphaFoldDB" id="A0A3P5XYV3"/>
<name>A0A3P5XYV3_9RHOB</name>
<dbReference type="EMBL" id="UXAW01000114">
    <property type="protein sequence ID" value="VDC33353.1"/>
    <property type="molecule type" value="Genomic_DNA"/>
</dbReference>
<accession>A0A3P5XYV3</accession>
<evidence type="ECO:0000313" key="2">
    <source>
        <dbReference type="EMBL" id="VDC33353.1"/>
    </source>
</evidence>
<evidence type="ECO:0000313" key="3">
    <source>
        <dbReference type="Proteomes" id="UP000277498"/>
    </source>
</evidence>
<dbReference type="NCBIfam" id="NF038032">
    <property type="entry name" value="CehA_McbA_metalo"/>
    <property type="match status" value="1"/>
</dbReference>
<dbReference type="Gene3D" id="3.20.20.140">
    <property type="entry name" value="Metal-dependent hydrolases"/>
    <property type="match status" value="1"/>
</dbReference>
<sequence length="310" mass="33841">MTRQSAFSAPGRFWRGNLHTHSNLSDGALPPEEVCRRYRAQGYDFLALTDHYVGIYDYPLVDTRPFRAEGFTTLLGAELHSGAMQNGELWHILAVGLPEDFPRVGSPDFHAWPDQETGPEIAARAAAAGAFVTIAHPQWSGMTLADARSIDAAHAVEIYNHSSAVGADRGDGFAIADLLISEGRNLSLIATDDAHLFDPDHFGGWTMVRAEENCPEALLAALKRGDFYSSQGPQIHDFYVEGDRVIVECSAVETVIAVGHGSSSNVVCGRAMTRAEVPLKWKGETPWLRAVVIDAAGRRAWTNPVRREGF</sequence>
<dbReference type="PANTHER" id="PTHR42924">
    <property type="entry name" value="EXONUCLEASE"/>
    <property type="match status" value="1"/>
</dbReference>
<dbReference type="SUPFAM" id="SSF89550">
    <property type="entry name" value="PHP domain-like"/>
    <property type="match status" value="1"/>
</dbReference>
<keyword evidence="3" id="KW-1185">Reference proteome</keyword>
<dbReference type="PANTHER" id="PTHR42924:SF3">
    <property type="entry name" value="POLYMERASE_HISTIDINOL PHOSPHATASE N-TERMINAL DOMAIN-CONTAINING PROTEIN"/>
    <property type="match status" value="1"/>
</dbReference>
<organism evidence="2 3">
    <name type="scientific">Pseudogemmobacter humi</name>
    <dbReference type="NCBI Taxonomy" id="2483812"/>
    <lineage>
        <taxon>Bacteria</taxon>
        <taxon>Pseudomonadati</taxon>
        <taxon>Pseudomonadota</taxon>
        <taxon>Alphaproteobacteria</taxon>
        <taxon>Rhodobacterales</taxon>
        <taxon>Paracoccaceae</taxon>
        <taxon>Pseudogemmobacter</taxon>
    </lineage>
</organism>
<dbReference type="GO" id="GO:0004534">
    <property type="term" value="F:5'-3' RNA exonuclease activity"/>
    <property type="evidence" value="ECO:0007669"/>
    <property type="project" value="TreeGrafter"/>
</dbReference>
<dbReference type="Proteomes" id="UP000277498">
    <property type="component" value="Unassembled WGS sequence"/>
</dbReference>
<dbReference type="InterPro" id="IPR003141">
    <property type="entry name" value="Pol/His_phosphatase_N"/>
</dbReference>
<proteinExistence type="predicted"/>
<dbReference type="InterPro" id="IPR052018">
    <property type="entry name" value="PHP_domain"/>
</dbReference>
<dbReference type="RefSeq" id="WP_124088465.1">
    <property type="nucleotide sequence ID" value="NZ_UXAW01000114.1"/>
</dbReference>